<dbReference type="PANTHER" id="PTHR37512">
    <property type="entry name" value="TRIFUNCTIONAL NAD BIOSYNTHESIS/REGULATOR PROTEIN NADR"/>
    <property type="match status" value="1"/>
</dbReference>
<evidence type="ECO:0000313" key="3">
    <source>
        <dbReference type="Proteomes" id="UP000249819"/>
    </source>
</evidence>
<dbReference type="RefSeq" id="WP_111591120.1">
    <property type="nucleotide sequence ID" value="NZ_QLMA01000002.1"/>
</dbReference>
<dbReference type="InterPro" id="IPR027417">
    <property type="entry name" value="P-loop_NTPase"/>
</dbReference>
<proteinExistence type="predicted"/>
<protein>
    <submittedName>
        <fullName evidence="2">NadR type nicotinamide-nucleotide adenylyltransferase</fullName>
    </submittedName>
</protein>
<dbReference type="Pfam" id="PF13521">
    <property type="entry name" value="AAA_28"/>
    <property type="match status" value="1"/>
</dbReference>
<dbReference type="InterPro" id="IPR052735">
    <property type="entry name" value="NAD_biosynth-regulator"/>
</dbReference>
<feature type="domain" description="NadR/Ttd14 AAA" evidence="1">
    <location>
        <begin position="3"/>
        <end position="159"/>
    </location>
</feature>
<reference evidence="2 3" key="1">
    <citation type="submission" date="2018-06" db="EMBL/GenBank/DDBJ databases">
        <title>Genomic Encyclopedia of Archaeal and Bacterial Type Strains, Phase II (KMG-II): from individual species to whole genera.</title>
        <authorList>
            <person name="Goeker M."/>
        </authorList>
    </citation>
    <scope>NUCLEOTIDE SEQUENCE [LARGE SCALE GENOMIC DNA]</scope>
    <source>
        <strain evidence="2 3">DSM 29821</strain>
    </source>
</reference>
<keyword evidence="2" id="KW-0548">Nucleotidyltransferase</keyword>
<dbReference type="Proteomes" id="UP000249819">
    <property type="component" value="Unassembled WGS sequence"/>
</dbReference>
<dbReference type="AlphaFoldDB" id="A0A327W6A4"/>
<evidence type="ECO:0000259" key="1">
    <source>
        <dbReference type="Pfam" id="PF13521"/>
    </source>
</evidence>
<dbReference type="GO" id="GO:0016779">
    <property type="term" value="F:nucleotidyltransferase activity"/>
    <property type="evidence" value="ECO:0007669"/>
    <property type="project" value="UniProtKB-KW"/>
</dbReference>
<evidence type="ECO:0000313" key="2">
    <source>
        <dbReference type="EMBL" id="RAJ85461.1"/>
    </source>
</evidence>
<dbReference type="InterPro" id="IPR038727">
    <property type="entry name" value="NadR/Ttd14_AAA_dom"/>
</dbReference>
<dbReference type="EMBL" id="QLMA01000002">
    <property type="protein sequence ID" value="RAJ85461.1"/>
    <property type="molecule type" value="Genomic_DNA"/>
</dbReference>
<accession>A0A327W6A4</accession>
<keyword evidence="3" id="KW-1185">Reference proteome</keyword>
<dbReference type="OrthoDB" id="9151999at2"/>
<name>A0A327W6A4_9BACT</name>
<dbReference type="SUPFAM" id="SSF52540">
    <property type="entry name" value="P-loop containing nucleoside triphosphate hydrolases"/>
    <property type="match status" value="1"/>
</dbReference>
<keyword evidence="2" id="KW-0808">Transferase</keyword>
<dbReference type="PANTHER" id="PTHR37512:SF1">
    <property type="entry name" value="NADR_TTD14 AAA DOMAIN-CONTAINING PROTEIN"/>
    <property type="match status" value="1"/>
</dbReference>
<gene>
    <name evidence="2" type="ORF">CLV59_102164</name>
</gene>
<dbReference type="Gene3D" id="3.40.50.300">
    <property type="entry name" value="P-loop containing nucleotide triphosphate hydrolases"/>
    <property type="match status" value="1"/>
</dbReference>
<organism evidence="2 3">
    <name type="scientific">Chitinophaga dinghuensis</name>
    <dbReference type="NCBI Taxonomy" id="1539050"/>
    <lineage>
        <taxon>Bacteria</taxon>
        <taxon>Pseudomonadati</taxon>
        <taxon>Bacteroidota</taxon>
        <taxon>Chitinophagia</taxon>
        <taxon>Chitinophagales</taxon>
        <taxon>Chitinophagaceae</taxon>
        <taxon>Chitinophaga</taxon>
    </lineage>
</organism>
<sequence>MKKVVVIGPESTGKSTLSEMLAKRFHTAWTPEYAREYIDQLNRPYEQEDLLKIAQGQLEQEKKYAATARELLICDTDLYVIKVWSEHKYADCDHRILQMIAEETCDLYLLTHIDMPWEEDPQREYPAPEMRAYFYNIYKDIVMQSGVPFVDIHGSYEQREMLAVAAVEQLLQQAPTSGL</sequence>
<comment type="caution">
    <text evidence="2">The sequence shown here is derived from an EMBL/GenBank/DDBJ whole genome shotgun (WGS) entry which is preliminary data.</text>
</comment>